<feature type="domain" description="PDZ" evidence="2">
    <location>
        <begin position="2273"/>
        <end position="2356"/>
    </location>
</feature>
<dbReference type="InterPro" id="IPR051342">
    <property type="entry name" value="PDZ_scaffold"/>
</dbReference>
<dbReference type="PANTHER" id="PTHR19964">
    <property type="entry name" value="MULTIPLE PDZ DOMAIN PROTEIN"/>
    <property type="match status" value="1"/>
</dbReference>
<feature type="region of interest" description="Disordered" evidence="1">
    <location>
        <begin position="926"/>
        <end position="947"/>
    </location>
</feature>
<organism evidence="3 4">
    <name type="scientific">Clonorchis sinensis</name>
    <name type="common">Chinese liver fluke</name>
    <dbReference type="NCBI Taxonomy" id="79923"/>
    <lineage>
        <taxon>Eukaryota</taxon>
        <taxon>Metazoa</taxon>
        <taxon>Spiralia</taxon>
        <taxon>Lophotrochozoa</taxon>
        <taxon>Platyhelminthes</taxon>
        <taxon>Trematoda</taxon>
        <taxon>Digenea</taxon>
        <taxon>Opisthorchiida</taxon>
        <taxon>Opisthorchiata</taxon>
        <taxon>Opisthorchiidae</taxon>
        <taxon>Clonorchis</taxon>
    </lineage>
</organism>
<feature type="domain" description="PDZ" evidence="2">
    <location>
        <begin position="1010"/>
        <end position="1097"/>
    </location>
</feature>
<dbReference type="CDD" id="cd00136">
    <property type="entry name" value="PDZ_canonical"/>
    <property type="match status" value="3"/>
</dbReference>
<dbReference type="Pfam" id="PF17820">
    <property type="entry name" value="PDZ_6"/>
    <property type="match status" value="1"/>
</dbReference>
<feature type="domain" description="PDZ" evidence="2">
    <location>
        <begin position="42"/>
        <end position="111"/>
    </location>
</feature>
<name>G7Y3J2_CLOSI</name>
<sequence>MYTGGDDEITLSVTKSLNLTTILIRGCEMAQWLNTNWTEVEVIELLVDSAASLGFGMCGSKSTGTVVRHIHAGGAAEMDGRLRLGDHIVCVQDFNVRGFGPDQVATVLRHTISAKLLATGLNPEEDGSGAEEGSTVFRRLNSDSSPEKTVLNDAGELTLTEKSVPSVPVRLIVARSALADPNDLSDIYIEQQRRMAEQQVMDAIGIVPTEQLDEYLEALLNTSLSSQPLTNENQPTELTASVTQTGPLPEHGELSDEELYPKKLNSISTSTSVCKVAQTGRENNESTSEEEPVSTAYLPIEKSDLGMLPEPSSYGELMSKLHCPSSPMLTRENAEDRKENIVSISPSEKTSGLASTDFEQLSVILERPKDEGLGLTVVGYVYRDPAKSGEYTSGIFVQSLATNSVADKCGQIRQNDQIIQVNNEKLLGLENLTAVSILKTAGSPITLHLRRYKHGFLFEHLRKAGMFIFWSTFGTVYPPVTISTRFYQLQEFAGFAAGSDQSVRWQSIDKISRLRKAKLTINVCPRLINTYQKCKSNSATLPMQLRQTDTLLTVFGQDANFIESPMIVELTECLEQPSTCNQMPSAVEPPVLGPEETLQSFDHIKDFDSRRDNHNANDSATVERFGTQYIDKRRKTVPSLSCFLDFPIEQEVDFYKFPTKIDSNLLLSKQTSQASSKGIISTSNRVTSGRITDPSIAYAGEVTPELEELMRNVWQPLIGPDCDVIVLHIKKPKSASSLGISVEGVDWVRKRGNFPVANGELSEPVSAEPRHFVQSIVPGGLLGSLNIIQPGDELLQVNGRRLRGMSRTSTVRCLRNLPSHIELVLSRARQPTRMFAPEELALLEAHGEEPPLEVMASEVNSVDTTYSDVHLPANSTTVLHNVTGHPPTNVSPRAIESRISEWVRRSVVDPQDSSAVTNSHDLEHLQSHKMESDHSKPLGNAPYPAESHSATLNERRSYLESFRHLNHSPQKRLTDTSHLATMPRVRSGTYRVQDPRYKSKRPVWSSVPLLVQLTKSERGFGFSLSEYEFHRSATLPRMAFSSSRKGYILLVDGVVPNGVAHQDGRISIGDRLLFINDRNLSKATLQDAVRALKSAPNGPCLLGISKMHLVPNVVEEPSVGMFGNSRVQIPPSEPAMSTTFTGYEPLYVNTGDQAVDDGQASFSVPDCGLVSSQKSTSLLTVAAEQPSVPLTRSRSCGLICLRAPHTSCMTWSSHPWDLCERVVLGDYRPCSPTPRRMQVDGVTTVNGSISQLSMLAADLVTEVVESAIALLESSYSAQPSSDEESLEMNWTHSCSSTSISDEGCYAKAKEPAIHQTALYDAAKQLVDQILERALEQIMRSPTLVPAVRTLNEPDKLEVHSLSIENQSRSCSPVDDAVAVFSSTMDVDSDQSFCTDGPSGTAADIDLSTTSTVSLSSYFRSGILSSETESSSTRPNSPRSLRSCCWPVVREFTPDPSVPDGWVLTTSVHRRSLNRHRLERRSKRTVQSLPLESFLSNSSGDCLDVLDDLRDDVLMPDIGYSDLKASFPLECSKDHPLNFHVLPEDYQRSDLHDPYLDVPPVEKSQEKFTQIVLLSAPIGIKLDALAARGQDGCRIVQIFDGGAVCRSNVLQPNDYITELDGHSMRHVTNLEAFQLLRHSSSRDGTVDITYFPAEVIVAHRSKFLGSRPIGFLLDSEKNGQAESYTEPFGFIEQVIISRNADETSWGLNLAGEEYLPALPENVKAHLFNPTCVQSIKPDSPAERCGCLQPGDIILKIADMDVVHAGPAYVRHLLQDFLNQGATQVSLGVRFSTVAPTSEEVNNKSTTVAEVERRSSLADRSHSLVPGDRRFSKGIDELDREDSPSSFSQVEAPEPLSEMDSRDELNVLSRSIESPVHRTGTTADAGVGQQDDDDIVPLSSLACPVLLDESVASESLTVKSTDKSVADVNGTVNAFRVGAGFPPPPPPPTRRFSREAAPFSVEDSISNLPVITKDPVSLYERDEPAGDKVIPVQIELPWPLVNGSGDVPSPKFESLGIHLVGSIDPNLNATYVAGLTPGSVAEQSGTLQIGDEVVQVGQNSVVDLGRLMVGRCITRAVYQSIKRAAAEQDPITPTVFLVVRRNPNNMKLMACITSPERSTPEHPFGLTNGLSLDRPEERTQGSFLLGSGDESELLTPAVSTIPLTSTVNHLPVSQDLLVQVHALLDESPDLYDIFDTEIQRGGILVHAVHDDGIVAEDGRIAVGDRLLAVNGVDLRDADHETGKKIIRNAGDSLRLLIYREPPTCLGETEQPQEIEVTIVRKPGESLGLSLFGRSPYSTGTAIAAIVPGTPAAQCGLLKPGDVVLEINGLDYRLAQYQEVAAAFKAASGEVRLKVQREPPSSHPTHPPPVPSHRLKLYVVVLRRSDQEASRTIGFQHALLGSSNLDSSFGLSIRQASPEEVLETGGNLIVEDILPGSPAALSIMIQPGDRLLTVDREPVDWLRPDEVFSLLSGLTECTLELGRLPVAPYPVDPGLSTACFPQDEQPPYPCSVELPEIFDAEMPIIEPPPGVRSMDTLEEEKPRTDANPVDFSIAKKTRLSSSSSSISSTDEAGQVAQRSAAGFQVRQVCLPPALPGSTLGIRLAKAHGISGPVIVRIMPDSVASQTLLRVGDRILGLDDKLLLLLDSDTTPRQLLARIKETWLARGSSLENPVRLTVVGASDHQTQNGGASSESENDRAPATSTLNDGFPAEAAIPRSLLKTNGPLPGSRNPPNSQSHPSLRGLVVYGHEEDEGTLDLPGATRTTYTGIKRTSLS</sequence>
<feature type="domain" description="PDZ" evidence="2">
    <location>
        <begin position="362"/>
        <end position="453"/>
    </location>
</feature>
<dbReference type="Gene3D" id="2.30.42.10">
    <property type="match status" value="11"/>
</dbReference>
<feature type="domain" description="PDZ" evidence="2">
    <location>
        <begin position="1692"/>
        <end position="1760"/>
    </location>
</feature>
<feature type="domain" description="PDZ" evidence="2">
    <location>
        <begin position="1577"/>
        <end position="1640"/>
    </location>
</feature>
<keyword evidence="4" id="KW-1185">Reference proteome</keyword>
<feature type="domain" description="PDZ" evidence="2">
    <location>
        <begin position="726"/>
        <end position="829"/>
    </location>
</feature>
<dbReference type="Proteomes" id="UP000008909">
    <property type="component" value="Unassembled WGS sequence"/>
</dbReference>
<evidence type="ECO:0000259" key="2">
    <source>
        <dbReference type="PROSITE" id="PS50106"/>
    </source>
</evidence>
<dbReference type="InterPro" id="IPR041489">
    <property type="entry name" value="PDZ_6"/>
</dbReference>
<dbReference type="PANTHER" id="PTHR19964:SF92">
    <property type="entry name" value="PATJ HOMOLOG"/>
    <property type="match status" value="1"/>
</dbReference>
<dbReference type="InterPro" id="IPR036034">
    <property type="entry name" value="PDZ_sf"/>
</dbReference>
<dbReference type="EMBL" id="DF142842">
    <property type="protein sequence ID" value="GAA47529.1"/>
    <property type="molecule type" value="Genomic_DNA"/>
</dbReference>
<feature type="domain" description="PDZ" evidence="2">
    <location>
        <begin position="2013"/>
        <end position="2062"/>
    </location>
</feature>
<dbReference type="PROSITE" id="PS50106">
    <property type="entry name" value="PDZ"/>
    <property type="match status" value="11"/>
</dbReference>
<reference evidence="3" key="1">
    <citation type="journal article" date="2011" name="Genome Biol.">
        <title>The draft genome of the carcinogenic human liver fluke Clonorchis sinensis.</title>
        <authorList>
            <person name="Wang X."/>
            <person name="Chen W."/>
            <person name="Huang Y."/>
            <person name="Sun J."/>
            <person name="Men J."/>
            <person name="Liu H."/>
            <person name="Luo F."/>
            <person name="Guo L."/>
            <person name="Lv X."/>
            <person name="Deng C."/>
            <person name="Zhou C."/>
            <person name="Fan Y."/>
            <person name="Li X."/>
            <person name="Huang L."/>
            <person name="Hu Y."/>
            <person name="Liang C."/>
            <person name="Hu X."/>
            <person name="Xu J."/>
            <person name="Yu X."/>
        </authorList>
    </citation>
    <scope>NUCLEOTIDE SEQUENCE [LARGE SCALE GENOMIC DNA]</scope>
    <source>
        <strain evidence="3">Henan</strain>
    </source>
</reference>
<feature type="compositionally biased region" description="Polar residues" evidence="1">
    <location>
        <begin position="2679"/>
        <end position="2690"/>
    </location>
</feature>
<feature type="domain" description="PDZ" evidence="2">
    <location>
        <begin position="2584"/>
        <end position="2658"/>
    </location>
</feature>
<feature type="region of interest" description="Disordered" evidence="1">
    <location>
        <begin position="2679"/>
        <end position="2772"/>
    </location>
</feature>
<gene>
    <name evidence="3" type="ORF">CLF_100473</name>
</gene>
<evidence type="ECO:0000256" key="1">
    <source>
        <dbReference type="SAM" id="MobiDB-lite"/>
    </source>
</evidence>
<feature type="compositionally biased region" description="Basic and acidic residues" evidence="1">
    <location>
        <begin position="1808"/>
        <end position="1841"/>
    </location>
</feature>
<dbReference type="Pfam" id="PF00595">
    <property type="entry name" value="PDZ"/>
    <property type="match status" value="8"/>
</dbReference>
<accession>G7Y3J2</accession>
<dbReference type="SMART" id="SM00228">
    <property type="entry name" value="PDZ"/>
    <property type="match status" value="11"/>
</dbReference>
<proteinExistence type="predicted"/>
<dbReference type="InterPro" id="IPR001478">
    <property type="entry name" value="PDZ"/>
</dbReference>
<feature type="compositionally biased region" description="Polar residues" evidence="1">
    <location>
        <begin position="2759"/>
        <end position="2772"/>
    </location>
</feature>
<evidence type="ECO:0000313" key="3">
    <source>
        <dbReference type="EMBL" id="GAA47529.1"/>
    </source>
</evidence>
<protein>
    <submittedName>
        <fullName evidence="3">Multiple PDZ domain protein</fullName>
    </submittedName>
</protein>
<evidence type="ECO:0000313" key="4">
    <source>
        <dbReference type="Proteomes" id="UP000008909"/>
    </source>
</evidence>
<reference key="2">
    <citation type="submission" date="2011-10" db="EMBL/GenBank/DDBJ databases">
        <title>The genome and transcriptome sequence of Clonorchis sinensis provide insights into the carcinogenic liver fluke.</title>
        <authorList>
            <person name="Wang X."/>
            <person name="Huang Y."/>
            <person name="Chen W."/>
            <person name="Liu H."/>
            <person name="Guo L."/>
            <person name="Chen Y."/>
            <person name="Luo F."/>
            <person name="Zhou W."/>
            <person name="Sun J."/>
            <person name="Mao Q."/>
            <person name="Liang P."/>
            <person name="Zhou C."/>
            <person name="Tian Y."/>
            <person name="Men J."/>
            <person name="Lv X."/>
            <person name="Huang L."/>
            <person name="Zhou J."/>
            <person name="Hu Y."/>
            <person name="Li R."/>
            <person name="Zhang F."/>
            <person name="Lei H."/>
            <person name="Li X."/>
            <person name="Hu X."/>
            <person name="Liang C."/>
            <person name="Xu J."/>
            <person name="Wu Z."/>
            <person name="Yu X."/>
        </authorList>
    </citation>
    <scope>NUCLEOTIDE SEQUENCE</scope>
    <source>
        <strain>Henan</strain>
    </source>
</reference>
<dbReference type="SUPFAM" id="SSF50156">
    <property type="entry name" value="PDZ domain-like"/>
    <property type="match status" value="11"/>
</dbReference>
<feature type="domain" description="PDZ" evidence="2">
    <location>
        <begin position="2200"/>
        <end position="2259"/>
    </location>
</feature>
<feature type="domain" description="PDZ" evidence="2">
    <location>
        <begin position="2376"/>
        <end position="2468"/>
    </location>
</feature>
<feature type="region of interest" description="Disordered" evidence="1">
    <location>
        <begin position="1800"/>
        <end position="1861"/>
    </location>
</feature>
<feature type="compositionally biased region" description="Basic and acidic residues" evidence="1">
    <location>
        <begin position="926"/>
        <end position="936"/>
    </location>
</feature>